<keyword evidence="4" id="KW-1185">Reference proteome</keyword>
<dbReference type="KEGG" id="ccro:CMC5_050470"/>
<feature type="domain" description="TonB C-terminal" evidence="2">
    <location>
        <begin position="235"/>
        <end position="309"/>
    </location>
</feature>
<dbReference type="InterPro" id="IPR037682">
    <property type="entry name" value="TonB_C"/>
</dbReference>
<sequence>MSLSPPHAATSPSADAPQRRERERERDPLAAVFAMGDRATRVGAAIGLTLALTSHGALSGRAILSEMLREARLAAERMRFEVHDFLWATYEVELPRPETPEPPKEAEPEPEPQPEPEPIPQPKLAPQNTPPPEADPYDPPPAAAAAPEVLTQAPDPNEIVDMTSFGIASGKGEGPGYGMVAGDGTAKTATRNPNAKVGGTVGGKGTGDPRPPPPPGPDRSRAPNILGSSSWNCPFPPEADAEQIDQARVVIMVTVRPDGSPLSVKVVNDPGHGFGRAARMCALGKRYQSGLDREGKPTTGTLGPITVRFTR</sequence>
<evidence type="ECO:0000313" key="4">
    <source>
        <dbReference type="Proteomes" id="UP000067626"/>
    </source>
</evidence>
<evidence type="ECO:0000259" key="2">
    <source>
        <dbReference type="Pfam" id="PF03544"/>
    </source>
</evidence>
<evidence type="ECO:0000256" key="1">
    <source>
        <dbReference type="SAM" id="MobiDB-lite"/>
    </source>
</evidence>
<feature type="compositionally biased region" description="Basic and acidic residues" evidence="1">
    <location>
        <begin position="94"/>
        <end position="107"/>
    </location>
</feature>
<gene>
    <name evidence="3" type="ORF">CMC5_050470</name>
</gene>
<dbReference type="GO" id="GO:0055085">
    <property type="term" value="P:transmembrane transport"/>
    <property type="evidence" value="ECO:0007669"/>
    <property type="project" value="InterPro"/>
</dbReference>
<dbReference type="Pfam" id="PF03544">
    <property type="entry name" value="TonB_C"/>
    <property type="match status" value="1"/>
</dbReference>
<name>A0A0K1EJ46_CHOCO</name>
<protein>
    <recommendedName>
        <fullName evidence="2">TonB C-terminal domain-containing protein</fullName>
    </recommendedName>
</protein>
<proteinExistence type="predicted"/>
<dbReference type="EMBL" id="CP012159">
    <property type="protein sequence ID" value="AKT40890.1"/>
    <property type="molecule type" value="Genomic_DNA"/>
</dbReference>
<evidence type="ECO:0000313" key="3">
    <source>
        <dbReference type="EMBL" id="AKT40890.1"/>
    </source>
</evidence>
<feature type="region of interest" description="Disordered" evidence="1">
    <location>
        <begin position="1"/>
        <end position="25"/>
    </location>
</feature>
<organism evidence="3 4">
    <name type="scientific">Chondromyces crocatus</name>
    <dbReference type="NCBI Taxonomy" id="52"/>
    <lineage>
        <taxon>Bacteria</taxon>
        <taxon>Pseudomonadati</taxon>
        <taxon>Myxococcota</taxon>
        <taxon>Polyangia</taxon>
        <taxon>Polyangiales</taxon>
        <taxon>Polyangiaceae</taxon>
        <taxon>Chondromyces</taxon>
    </lineage>
</organism>
<feature type="region of interest" description="Disordered" evidence="1">
    <location>
        <begin position="178"/>
        <end position="238"/>
    </location>
</feature>
<dbReference type="Gene3D" id="3.30.1150.10">
    <property type="match status" value="1"/>
</dbReference>
<reference evidence="3 4" key="1">
    <citation type="submission" date="2015-07" db="EMBL/GenBank/DDBJ databases">
        <title>Genome analysis of myxobacterium Chondromyces crocatus Cm c5 reveals a high potential for natural compound synthesis and the genetic basis for the loss of fruiting body formation.</title>
        <authorList>
            <person name="Zaburannyi N."/>
            <person name="Bunk B."/>
            <person name="Maier J."/>
            <person name="Overmann J."/>
            <person name="Mueller R."/>
        </authorList>
    </citation>
    <scope>NUCLEOTIDE SEQUENCE [LARGE SCALE GENOMIC DNA]</scope>
    <source>
        <strain evidence="3 4">Cm c5</strain>
    </source>
</reference>
<accession>A0A0K1EJ46</accession>
<feature type="compositionally biased region" description="Pro residues" evidence="1">
    <location>
        <begin position="115"/>
        <end position="142"/>
    </location>
</feature>
<dbReference type="Proteomes" id="UP000067626">
    <property type="component" value="Chromosome"/>
</dbReference>
<dbReference type="AlphaFoldDB" id="A0A0K1EJ46"/>
<feature type="region of interest" description="Disordered" evidence="1">
    <location>
        <begin position="94"/>
        <end position="144"/>
    </location>
</feature>
<dbReference type="RefSeq" id="WP_245677736.1">
    <property type="nucleotide sequence ID" value="NZ_CP012159.1"/>
</dbReference>
<dbReference type="STRING" id="52.CMC5_050470"/>